<proteinExistence type="predicted"/>
<name>A0A9X1ZRE2_9FLAO</name>
<keyword evidence="3" id="KW-1185">Reference proteome</keyword>
<dbReference type="Gene3D" id="3.40.50.2000">
    <property type="entry name" value="Glycogen Phosphorylase B"/>
    <property type="match status" value="1"/>
</dbReference>
<evidence type="ECO:0000259" key="1">
    <source>
        <dbReference type="Pfam" id="PF00534"/>
    </source>
</evidence>
<dbReference type="SUPFAM" id="SSF53756">
    <property type="entry name" value="UDP-Glycosyltransferase/glycogen phosphorylase"/>
    <property type="match status" value="1"/>
</dbReference>
<dbReference type="GO" id="GO:0016757">
    <property type="term" value="F:glycosyltransferase activity"/>
    <property type="evidence" value="ECO:0007669"/>
    <property type="project" value="InterPro"/>
</dbReference>
<gene>
    <name evidence="2" type="ORF">L1967_06045</name>
</gene>
<reference evidence="2" key="1">
    <citation type="submission" date="2022-01" db="EMBL/GenBank/DDBJ databases">
        <title>Genome sequencing of Zunongwangia sp. M21534 genome.</title>
        <authorList>
            <person name="Chen Y."/>
            <person name="Dong C."/>
            <person name="Shao Z."/>
        </authorList>
    </citation>
    <scope>NUCLEOTIDE SEQUENCE</scope>
    <source>
        <strain evidence="2">MCCC M21534</strain>
    </source>
</reference>
<accession>A0A9X1ZRE2</accession>
<dbReference type="PANTHER" id="PTHR46656:SF3">
    <property type="entry name" value="PUTATIVE-RELATED"/>
    <property type="match status" value="1"/>
</dbReference>
<dbReference type="Pfam" id="PF00534">
    <property type="entry name" value="Glycos_transf_1"/>
    <property type="match status" value="1"/>
</dbReference>
<evidence type="ECO:0000313" key="2">
    <source>
        <dbReference type="EMBL" id="MCL6217855.1"/>
    </source>
</evidence>
<dbReference type="Proteomes" id="UP001139521">
    <property type="component" value="Unassembled WGS sequence"/>
</dbReference>
<organism evidence="2 3">
    <name type="scientific">Zunongwangia pacifica</name>
    <dbReference type="NCBI Taxonomy" id="2911062"/>
    <lineage>
        <taxon>Bacteria</taxon>
        <taxon>Pseudomonadati</taxon>
        <taxon>Bacteroidota</taxon>
        <taxon>Flavobacteriia</taxon>
        <taxon>Flavobacteriales</taxon>
        <taxon>Flavobacteriaceae</taxon>
        <taxon>Zunongwangia</taxon>
    </lineage>
</organism>
<dbReference type="InterPro" id="IPR001296">
    <property type="entry name" value="Glyco_trans_1"/>
</dbReference>
<dbReference type="EMBL" id="JAKHSK010000006">
    <property type="protein sequence ID" value="MCL6217855.1"/>
    <property type="molecule type" value="Genomic_DNA"/>
</dbReference>
<sequence length="422" mass="48481">MKPYKEGLNVLGYIAGSFGLGEAVRLNIQAAKSQNIPLNLIDFEKLKNDPSRKVDFKYSVSLVQISLRDLDCFFRVIDPGLFKFRYTILFLMWESEYLPPEHTESLSLFNEIWTASSFCAGIFRKVYTNPITIVPHPVGFDLKCIPNNHSFFDPNKFSFLFIFSFHSSMERKNPIFLIDAFTNAFSNNEEVELIIKTSGGKNFKKENNQLLAKAAEHKNIKIFDGDLKKDCINSLIKDCDCYVSMHHSEGFGLTLAEAMFLGKPTIATNYSGNTQFMNIENSFLVDYKLGLIRNKDSNFSANTIWAHPVLEDAIAKLREVYLNTTAREIKAVKAKAYILKELSFKNVGQIMKNRLKDIYAENDNLSSNGNAYLLSQLQYLKAENAHFRRDIKRMKSNLVIKFIFFLKNKTRSIKSNWHKSYS</sequence>
<dbReference type="AlphaFoldDB" id="A0A9X1ZRE2"/>
<feature type="domain" description="Glycosyl transferase family 1" evidence="1">
    <location>
        <begin position="162"/>
        <end position="276"/>
    </location>
</feature>
<evidence type="ECO:0000313" key="3">
    <source>
        <dbReference type="Proteomes" id="UP001139521"/>
    </source>
</evidence>
<comment type="caution">
    <text evidence="2">The sequence shown here is derived from an EMBL/GenBank/DDBJ whole genome shotgun (WGS) entry which is preliminary data.</text>
</comment>
<dbReference type="RefSeq" id="WP_249600830.1">
    <property type="nucleotide sequence ID" value="NZ_JAKHSK010000006.1"/>
</dbReference>
<protein>
    <submittedName>
        <fullName evidence="2">Glycosyltransferase</fullName>
    </submittedName>
</protein>
<dbReference type="CDD" id="cd01635">
    <property type="entry name" value="Glycosyltransferase_GTB-type"/>
    <property type="match status" value="1"/>
</dbReference>
<dbReference type="PANTHER" id="PTHR46656">
    <property type="entry name" value="PUTATIVE-RELATED"/>
    <property type="match status" value="1"/>
</dbReference>